<proteinExistence type="inferred from homology"/>
<dbReference type="Gene3D" id="3.40.1190.20">
    <property type="match status" value="1"/>
</dbReference>
<dbReference type="AlphaFoldDB" id="A0A926D2V2"/>
<dbReference type="SUPFAM" id="SSF53613">
    <property type="entry name" value="Ribokinase-like"/>
    <property type="match status" value="1"/>
</dbReference>
<dbReference type="InterPro" id="IPR029056">
    <property type="entry name" value="Ribokinase-like"/>
</dbReference>
<evidence type="ECO:0000313" key="8">
    <source>
        <dbReference type="Proteomes" id="UP000623172"/>
    </source>
</evidence>
<keyword evidence="5" id="KW-0067">ATP-binding</keyword>
<feature type="domain" description="Carbohydrate kinase PfkB" evidence="6">
    <location>
        <begin position="1"/>
        <end position="307"/>
    </location>
</feature>
<keyword evidence="3" id="KW-0547">Nucleotide-binding</keyword>
<protein>
    <submittedName>
        <fullName evidence="7">Carbohydrate kinase</fullName>
    </submittedName>
</protein>
<dbReference type="EMBL" id="JACRSR010000001">
    <property type="protein sequence ID" value="MBC8530506.1"/>
    <property type="molecule type" value="Genomic_DNA"/>
</dbReference>
<dbReference type="PANTHER" id="PTHR43085:SF1">
    <property type="entry name" value="PSEUDOURIDINE KINASE-RELATED"/>
    <property type="match status" value="1"/>
</dbReference>
<dbReference type="Proteomes" id="UP000623172">
    <property type="component" value="Unassembled WGS sequence"/>
</dbReference>
<reference evidence="7" key="1">
    <citation type="submission" date="2020-08" db="EMBL/GenBank/DDBJ databases">
        <title>Genome public.</title>
        <authorList>
            <person name="Liu C."/>
            <person name="Sun Q."/>
        </authorList>
    </citation>
    <scope>NUCLEOTIDE SEQUENCE</scope>
    <source>
        <strain evidence="7">NSJ-53</strain>
    </source>
</reference>
<accession>A0A926D2V2</accession>
<comment type="caution">
    <text evidence="7">The sequence shown here is derived from an EMBL/GenBank/DDBJ whole genome shotgun (WGS) entry which is preliminary data.</text>
</comment>
<dbReference type="GO" id="GO:0016301">
    <property type="term" value="F:kinase activity"/>
    <property type="evidence" value="ECO:0007669"/>
    <property type="project" value="UniProtKB-KW"/>
</dbReference>
<evidence type="ECO:0000256" key="4">
    <source>
        <dbReference type="ARBA" id="ARBA00022777"/>
    </source>
</evidence>
<gene>
    <name evidence="7" type="ORF">H8696_01420</name>
</gene>
<evidence type="ECO:0000313" key="7">
    <source>
        <dbReference type="EMBL" id="MBC8530506.1"/>
    </source>
</evidence>
<dbReference type="InterPro" id="IPR050306">
    <property type="entry name" value="PfkB_Carbo_kinase"/>
</dbReference>
<dbReference type="InterPro" id="IPR011611">
    <property type="entry name" value="PfkB_dom"/>
</dbReference>
<evidence type="ECO:0000256" key="1">
    <source>
        <dbReference type="ARBA" id="ARBA00010688"/>
    </source>
</evidence>
<evidence type="ECO:0000256" key="3">
    <source>
        <dbReference type="ARBA" id="ARBA00022741"/>
    </source>
</evidence>
<keyword evidence="2" id="KW-0808">Transferase</keyword>
<evidence type="ECO:0000259" key="6">
    <source>
        <dbReference type="Pfam" id="PF00294"/>
    </source>
</evidence>
<dbReference type="Pfam" id="PF00294">
    <property type="entry name" value="PfkB"/>
    <property type="match status" value="1"/>
</dbReference>
<organism evidence="7 8">
    <name type="scientific">Gehongia tenuis</name>
    <dbReference type="NCBI Taxonomy" id="2763655"/>
    <lineage>
        <taxon>Bacteria</taxon>
        <taxon>Bacillati</taxon>
        <taxon>Bacillota</taxon>
        <taxon>Clostridia</taxon>
        <taxon>Christensenellales</taxon>
        <taxon>Christensenellaceae</taxon>
        <taxon>Gehongia</taxon>
    </lineage>
</organism>
<keyword evidence="4 7" id="KW-0418">Kinase</keyword>
<evidence type="ECO:0000256" key="5">
    <source>
        <dbReference type="ARBA" id="ARBA00022840"/>
    </source>
</evidence>
<dbReference type="GO" id="GO:0005524">
    <property type="term" value="F:ATP binding"/>
    <property type="evidence" value="ECO:0007669"/>
    <property type="project" value="UniProtKB-KW"/>
</dbReference>
<comment type="similarity">
    <text evidence="1">Belongs to the carbohydrate kinase PfkB family.</text>
</comment>
<keyword evidence="8" id="KW-1185">Reference proteome</keyword>
<dbReference type="CDD" id="cd01167">
    <property type="entry name" value="bac_FRK"/>
    <property type="match status" value="1"/>
</dbReference>
<dbReference type="PANTHER" id="PTHR43085">
    <property type="entry name" value="HEXOKINASE FAMILY MEMBER"/>
    <property type="match status" value="1"/>
</dbReference>
<evidence type="ECO:0000256" key="2">
    <source>
        <dbReference type="ARBA" id="ARBA00022679"/>
    </source>
</evidence>
<name>A0A926D2V2_9FIRM</name>
<sequence length="319" mass="33897">MTDVAALGEILIDFTPAGERDGVPLMAQNPGGAPANVLAMAARLGSSTAFIGKVGQDSFGDYLDAVLQGEGIDSHGLVRGELPTTLAFVHLTAEGERSFTFYRNPGADSSLSPEELDWDIITHTRVFHFGGVSLTHNPARAATTFAVRIARQAGALITFDPNYRPALWKSEAKAVEVLSKALRLADVIKVSLEEMIFLTGTDDPELGTALIQEMSGAALIVVSQGEQGAYYRLMERIGQVPAFKADAVDTTGAGDAFFGTLIHYLAGKSRREVEGLSPYQLEKFMDCANAAGALTVTKPGAIPSLPSREEIQALAALRS</sequence>